<sequence>MIFSINHKLIVSSLLVLSWMTPVLAAQDQPLTRA</sequence>
<reference evidence="1 2" key="1">
    <citation type="journal article" date="2010" name="PLoS ONE">
        <title>Genome erosion in a nitrogen-fixing vertically transmitted endosymbiotic multicellular cyanobacterium.</title>
        <authorList>
            <person name="Ran L."/>
            <person name="Larsson J."/>
            <person name="Vigil-Stenman T."/>
            <person name="Nylander J.A."/>
            <person name="Ininbergs K."/>
            <person name="Zheng W.W."/>
            <person name="Lapidus A."/>
            <person name="Lowry S."/>
            <person name="Haselkorn R."/>
            <person name="Bergman B."/>
        </authorList>
    </citation>
    <scope>NUCLEOTIDE SEQUENCE [LARGE SCALE GENOMIC DNA]</scope>
    <source>
        <strain evidence="1 2">0708</strain>
    </source>
</reference>
<dbReference type="AlphaFoldDB" id="D7DY42"/>
<accession>D7DY42</accession>
<dbReference type="KEGG" id="naz:Aazo_2448"/>
<dbReference type="EMBL" id="CP002059">
    <property type="protein sequence ID" value="ADI64370.1"/>
    <property type="molecule type" value="Genomic_DNA"/>
</dbReference>
<proteinExistence type="predicted"/>
<organism evidence="1 2">
    <name type="scientific">Nostoc azollae (strain 0708)</name>
    <name type="common">Anabaena azollae (strain 0708)</name>
    <dbReference type="NCBI Taxonomy" id="551115"/>
    <lineage>
        <taxon>Bacteria</taxon>
        <taxon>Bacillati</taxon>
        <taxon>Cyanobacteriota</taxon>
        <taxon>Cyanophyceae</taxon>
        <taxon>Nostocales</taxon>
        <taxon>Nostocaceae</taxon>
        <taxon>Trichormus</taxon>
    </lineage>
</organism>
<dbReference type="STRING" id="551115.Aazo_2448"/>
<name>D7DY42_NOSA0</name>
<gene>
    <name evidence="1" type="ordered locus">Aazo_2448</name>
</gene>
<keyword evidence="2" id="KW-1185">Reference proteome</keyword>
<evidence type="ECO:0000313" key="2">
    <source>
        <dbReference type="Proteomes" id="UP000001511"/>
    </source>
</evidence>
<evidence type="ECO:0000313" key="1">
    <source>
        <dbReference type="EMBL" id="ADI64370.1"/>
    </source>
</evidence>
<dbReference type="Proteomes" id="UP000001511">
    <property type="component" value="Chromosome"/>
</dbReference>
<dbReference type="HOGENOM" id="CLU_3374866_0_0_3"/>
<protein>
    <submittedName>
        <fullName evidence="1">Uncharacterized protein</fullName>
    </submittedName>
</protein>